<keyword evidence="2" id="KW-1185">Reference proteome</keyword>
<organism evidence="1 2">
    <name type="scientific">Amycolatopsis rubida</name>
    <dbReference type="NCBI Taxonomy" id="112413"/>
    <lineage>
        <taxon>Bacteria</taxon>
        <taxon>Bacillati</taxon>
        <taxon>Actinomycetota</taxon>
        <taxon>Actinomycetes</taxon>
        <taxon>Pseudonocardiales</taxon>
        <taxon>Pseudonocardiaceae</taxon>
        <taxon>Amycolatopsis</taxon>
    </lineage>
</organism>
<comment type="caution">
    <text evidence="1">The sequence shown here is derived from an EMBL/GenBank/DDBJ whole genome shotgun (WGS) entry which is preliminary data.</text>
</comment>
<dbReference type="EMBL" id="JAAGNC010000170">
    <property type="protein sequence ID" value="NEC60216.1"/>
    <property type="molecule type" value="Genomic_DNA"/>
</dbReference>
<evidence type="ECO:0000313" key="1">
    <source>
        <dbReference type="EMBL" id="NEC60216.1"/>
    </source>
</evidence>
<reference evidence="1 2" key="1">
    <citation type="submission" date="2020-01" db="EMBL/GenBank/DDBJ databases">
        <title>Insect and environment-associated Actinomycetes.</title>
        <authorList>
            <person name="Currrie C."/>
            <person name="Chevrette M."/>
            <person name="Carlson C."/>
            <person name="Stubbendieck R."/>
            <person name="Wendt-Pienkowski E."/>
        </authorList>
    </citation>
    <scope>NUCLEOTIDE SEQUENCE [LARGE SCALE GENOMIC DNA]</scope>
    <source>
        <strain evidence="1 2">SID8386</strain>
    </source>
</reference>
<proteinExistence type="predicted"/>
<accession>A0ABX0BXI1</accession>
<dbReference type="RefSeq" id="WP_095213133.1">
    <property type="nucleotide sequence ID" value="NZ_JAAGNC010000170.1"/>
</dbReference>
<gene>
    <name evidence="1" type="ORF">G3I59_32680</name>
</gene>
<protein>
    <submittedName>
        <fullName evidence="1">Uncharacterized protein</fullName>
    </submittedName>
</protein>
<evidence type="ECO:0000313" key="2">
    <source>
        <dbReference type="Proteomes" id="UP000470404"/>
    </source>
</evidence>
<dbReference type="Proteomes" id="UP000470404">
    <property type="component" value="Unassembled WGS sequence"/>
</dbReference>
<sequence>MKQLDLADSDYDRVMLLARAWQVSGGEAVRRLLDHFVREVGTPAAGQEPADDGVPIYADYGGERVEARYHKATKRVDITSGVLAGRSYKSPSGAAMGVVQALNPNVHNNRNGWSFWFIAENGEALQTIRP</sequence>
<name>A0ABX0BXI1_9PSEU</name>